<dbReference type="AlphaFoldDB" id="A0AAQ3X1B3"/>
<proteinExistence type="predicted"/>
<feature type="compositionally biased region" description="Acidic residues" evidence="1">
    <location>
        <begin position="31"/>
        <end position="55"/>
    </location>
</feature>
<keyword evidence="3" id="KW-1185">Reference proteome</keyword>
<feature type="compositionally biased region" description="Basic and acidic residues" evidence="1">
    <location>
        <begin position="87"/>
        <end position="104"/>
    </location>
</feature>
<evidence type="ECO:0000313" key="3">
    <source>
        <dbReference type="Proteomes" id="UP001341281"/>
    </source>
</evidence>
<evidence type="ECO:0000256" key="1">
    <source>
        <dbReference type="SAM" id="MobiDB-lite"/>
    </source>
</evidence>
<evidence type="ECO:0000313" key="2">
    <source>
        <dbReference type="EMBL" id="WVZ80876.1"/>
    </source>
</evidence>
<feature type="region of interest" description="Disordered" evidence="1">
    <location>
        <begin position="1"/>
        <end position="112"/>
    </location>
</feature>
<accession>A0AAQ3X1B3</accession>
<dbReference type="EMBL" id="CP144750">
    <property type="protein sequence ID" value="WVZ80876.1"/>
    <property type="molecule type" value="Genomic_DNA"/>
</dbReference>
<organism evidence="2 3">
    <name type="scientific">Paspalum notatum var. saurae</name>
    <dbReference type="NCBI Taxonomy" id="547442"/>
    <lineage>
        <taxon>Eukaryota</taxon>
        <taxon>Viridiplantae</taxon>
        <taxon>Streptophyta</taxon>
        <taxon>Embryophyta</taxon>
        <taxon>Tracheophyta</taxon>
        <taxon>Spermatophyta</taxon>
        <taxon>Magnoliopsida</taxon>
        <taxon>Liliopsida</taxon>
        <taxon>Poales</taxon>
        <taxon>Poaceae</taxon>
        <taxon>PACMAD clade</taxon>
        <taxon>Panicoideae</taxon>
        <taxon>Andropogonodae</taxon>
        <taxon>Paspaleae</taxon>
        <taxon>Paspalinae</taxon>
        <taxon>Paspalum</taxon>
    </lineage>
</organism>
<reference evidence="2 3" key="1">
    <citation type="submission" date="2024-02" db="EMBL/GenBank/DDBJ databases">
        <title>High-quality chromosome-scale genome assembly of Pensacola bahiagrass (Paspalum notatum Flugge var. saurae).</title>
        <authorList>
            <person name="Vega J.M."/>
            <person name="Podio M."/>
            <person name="Orjuela J."/>
            <person name="Siena L.A."/>
            <person name="Pessino S.C."/>
            <person name="Combes M.C."/>
            <person name="Mariac C."/>
            <person name="Albertini E."/>
            <person name="Pupilli F."/>
            <person name="Ortiz J.P.A."/>
            <person name="Leblanc O."/>
        </authorList>
    </citation>
    <scope>NUCLEOTIDE SEQUENCE [LARGE SCALE GENOMIC DNA]</scope>
    <source>
        <strain evidence="2">R1</strain>
        <tissue evidence="2">Leaf</tissue>
    </source>
</reference>
<gene>
    <name evidence="2" type="ORF">U9M48_028317</name>
</gene>
<dbReference type="Proteomes" id="UP001341281">
    <property type="component" value="Chromosome 06"/>
</dbReference>
<sequence length="278" mass="31995">MRVGGRGFGGPNRIRLPTPTPPSPPPQEWVDLTESEEEDPEELVPDLSEDEQGEEQQEKPLEEQLPIPPLAHLQDQPQEELECLAVDPKDPDQDPDDGDTHPPDDNEDDDEAGPVVITTHRWFDYPLPVPQMLRDTLEMLHYDQLWITYVGTRYRHPVLHDDWDMTVEISIPDEFGSRQEVYVRQAPTCRNSFEAAISDAAREALMTLCHTHREDVAMTSRRYYPCCSSERLDAWIANPKAEQNPRLESTLEYLATLNTDYNAAMDELDMVRYENQKL</sequence>
<name>A0AAQ3X1B3_PASNO</name>
<feature type="compositionally biased region" description="Gly residues" evidence="1">
    <location>
        <begin position="1"/>
        <end position="10"/>
    </location>
</feature>
<protein>
    <submittedName>
        <fullName evidence="2">Uncharacterized protein</fullName>
    </submittedName>
</protein>
<feature type="compositionally biased region" description="Pro residues" evidence="1">
    <location>
        <begin position="18"/>
        <end position="27"/>
    </location>
</feature>